<keyword evidence="1" id="KW-0812">Transmembrane</keyword>
<dbReference type="AlphaFoldDB" id="A0A433XE45"/>
<reference evidence="2 3" key="1">
    <citation type="journal article" date="2016" name="Int. J. Syst. Evol. Microbiol.">
        <title>Arsenicitalea aurantiaca gen. nov., sp. nov., a new member of the family Hyphomicrobiaceae, isolated from high-arsenic sediment.</title>
        <authorList>
            <person name="Mu Y."/>
            <person name="Zhou L."/>
            <person name="Zeng X.C."/>
            <person name="Liu L."/>
            <person name="Pan Y."/>
            <person name="Chen X."/>
            <person name="Wang J."/>
            <person name="Li S."/>
            <person name="Li W.J."/>
            <person name="Wang Y."/>
        </authorList>
    </citation>
    <scope>NUCLEOTIDE SEQUENCE [LARGE SCALE GENOMIC DNA]</scope>
    <source>
        <strain evidence="2 3">42-50</strain>
    </source>
</reference>
<evidence type="ECO:0000313" key="3">
    <source>
        <dbReference type="Proteomes" id="UP000281547"/>
    </source>
</evidence>
<evidence type="ECO:0000256" key="1">
    <source>
        <dbReference type="SAM" id="Phobius"/>
    </source>
</evidence>
<sequence length="264" mass="29151">MTDATVTRRGSQFSGQFEWAGLTLGFGIGGFFDGILLHQILQWHHLLSGVEQARQDIRVLILWDGIFHGLMYVVAGIGIWLLWRSRQEFPAAGADRRLFANALIGFGAWHIVDSILSHWILGIHRIRMDVDNPLFWDLLWFGVFGLVPTFIGWLVRRGGSDSRRHVMSSPHSLVAATLIAGPLSALPPPDQSQVVVLFRPDITEQQVVAAIRAANGRIIGSDASGQMWAVDMASGGNSSDFYRHGALLVSNSLLPIGCFNWTRA</sequence>
<feature type="transmembrane region" description="Helical" evidence="1">
    <location>
        <begin position="61"/>
        <end position="83"/>
    </location>
</feature>
<comment type="caution">
    <text evidence="2">The sequence shown here is derived from an EMBL/GenBank/DDBJ whole genome shotgun (WGS) entry which is preliminary data.</text>
</comment>
<protein>
    <submittedName>
        <fullName evidence="2">DUF2243 domain-containing protein</fullName>
    </submittedName>
</protein>
<gene>
    <name evidence="2" type="ORF">EMQ25_04415</name>
</gene>
<dbReference type="InterPro" id="IPR018719">
    <property type="entry name" value="DUF2243_membrane"/>
</dbReference>
<dbReference type="RefSeq" id="WP_127187368.1">
    <property type="nucleotide sequence ID" value="NZ_RZNJ01000002.1"/>
</dbReference>
<proteinExistence type="predicted"/>
<feature type="transmembrane region" description="Helical" evidence="1">
    <location>
        <begin position="21"/>
        <end position="41"/>
    </location>
</feature>
<dbReference type="Pfam" id="PF10002">
    <property type="entry name" value="DUF2243"/>
    <property type="match status" value="1"/>
</dbReference>
<dbReference type="EMBL" id="RZNJ01000002">
    <property type="protein sequence ID" value="RUT32411.1"/>
    <property type="molecule type" value="Genomic_DNA"/>
</dbReference>
<evidence type="ECO:0000313" key="2">
    <source>
        <dbReference type="EMBL" id="RUT32411.1"/>
    </source>
</evidence>
<feature type="transmembrane region" description="Helical" evidence="1">
    <location>
        <begin position="98"/>
        <end position="121"/>
    </location>
</feature>
<keyword evidence="1" id="KW-1133">Transmembrane helix</keyword>
<organism evidence="2 3">
    <name type="scientific">Arsenicitalea aurantiaca</name>
    <dbReference type="NCBI Taxonomy" id="1783274"/>
    <lineage>
        <taxon>Bacteria</taxon>
        <taxon>Pseudomonadati</taxon>
        <taxon>Pseudomonadota</taxon>
        <taxon>Alphaproteobacteria</taxon>
        <taxon>Hyphomicrobiales</taxon>
        <taxon>Devosiaceae</taxon>
        <taxon>Arsenicitalea</taxon>
    </lineage>
</organism>
<keyword evidence="3" id="KW-1185">Reference proteome</keyword>
<feature type="transmembrane region" description="Helical" evidence="1">
    <location>
        <begin position="133"/>
        <end position="155"/>
    </location>
</feature>
<accession>A0A433XE45</accession>
<name>A0A433XE45_9HYPH</name>
<keyword evidence="1" id="KW-0472">Membrane</keyword>
<dbReference type="Proteomes" id="UP000281547">
    <property type="component" value="Unassembled WGS sequence"/>
</dbReference>
<dbReference type="OrthoDB" id="5190099at2"/>